<evidence type="ECO:0000256" key="1">
    <source>
        <dbReference type="SAM" id="Phobius"/>
    </source>
</evidence>
<feature type="transmembrane region" description="Helical" evidence="1">
    <location>
        <begin position="66"/>
        <end position="86"/>
    </location>
</feature>
<sequence length="88" mass="9401">MYPIFGASIFVGILLVMLFIGSPLKPIRWVGQLAVKFVVGAFMLFILNTVGELINLHVPINAVTTGISGLLGLPGVAALAIIKYYIIT</sequence>
<organism evidence="2 3">
    <name type="scientific">Terrilactibacillus tamarindi</name>
    <dbReference type="NCBI Taxonomy" id="2599694"/>
    <lineage>
        <taxon>Bacteria</taxon>
        <taxon>Bacillati</taxon>
        <taxon>Bacillota</taxon>
        <taxon>Bacilli</taxon>
        <taxon>Bacillales</taxon>
        <taxon>Bacillaceae</taxon>
        <taxon>Terrilactibacillus</taxon>
    </lineage>
</organism>
<keyword evidence="1" id="KW-1133">Transmembrane helix</keyword>
<dbReference type="EMBL" id="WNHB01000039">
    <property type="protein sequence ID" value="MTT33329.1"/>
    <property type="molecule type" value="Genomic_DNA"/>
</dbReference>
<feature type="transmembrane region" description="Helical" evidence="1">
    <location>
        <begin position="6"/>
        <end position="24"/>
    </location>
</feature>
<dbReference type="RefSeq" id="WP_155221352.1">
    <property type="nucleotide sequence ID" value="NZ_WNHB01000039.1"/>
</dbReference>
<proteinExistence type="predicted"/>
<feature type="transmembrane region" description="Helical" evidence="1">
    <location>
        <begin position="33"/>
        <end position="54"/>
    </location>
</feature>
<dbReference type="OrthoDB" id="2692225at2"/>
<evidence type="ECO:0000313" key="3">
    <source>
        <dbReference type="Proteomes" id="UP000440978"/>
    </source>
</evidence>
<keyword evidence="3" id="KW-1185">Reference proteome</keyword>
<dbReference type="Pfam" id="PF07441">
    <property type="entry name" value="BofA"/>
    <property type="match status" value="1"/>
</dbReference>
<gene>
    <name evidence="2" type="primary">bofA</name>
    <name evidence="2" type="ORF">GMB86_15125</name>
</gene>
<keyword evidence="1" id="KW-0812">Transmembrane</keyword>
<reference evidence="2 3" key="1">
    <citation type="submission" date="2019-11" db="EMBL/GenBank/DDBJ databases">
        <title>Terrilactibacillus tamarindus sp. nov. BCM23-1 isolated from bark of Tamarindus indica.</title>
        <authorList>
            <person name="Kingkaew E."/>
            <person name="Tanasupawat S."/>
        </authorList>
    </citation>
    <scope>NUCLEOTIDE SEQUENCE [LARGE SCALE GENOMIC DNA]</scope>
    <source>
        <strain evidence="2 3">BCM23-1</strain>
    </source>
</reference>
<dbReference type="InterPro" id="IPR010001">
    <property type="entry name" value="BofA"/>
</dbReference>
<dbReference type="AlphaFoldDB" id="A0A6N8CT36"/>
<protein>
    <submittedName>
        <fullName evidence="2">Pro-sigmaK processing inhibitor BofA</fullName>
    </submittedName>
</protein>
<dbReference type="Proteomes" id="UP000440978">
    <property type="component" value="Unassembled WGS sequence"/>
</dbReference>
<comment type="caution">
    <text evidence="2">The sequence shown here is derived from an EMBL/GenBank/DDBJ whole genome shotgun (WGS) entry which is preliminary data.</text>
</comment>
<keyword evidence="1" id="KW-0472">Membrane</keyword>
<name>A0A6N8CT36_9BACI</name>
<evidence type="ECO:0000313" key="2">
    <source>
        <dbReference type="EMBL" id="MTT33329.1"/>
    </source>
</evidence>
<dbReference type="NCBIfam" id="TIGR02862">
    <property type="entry name" value="spore_BofA"/>
    <property type="match status" value="1"/>
</dbReference>
<accession>A0A6N8CT36</accession>